<gene>
    <name evidence="1" type="ORF">AVEN_96514_1</name>
</gene>
<dbReference type="AlphaFoldDB" id="A0A4Y2CTV0"/>
<proteinExistence type="predicted"/>
<dbReference type="EMBL" id="BGPR01000248">
    <property type="protein sequence ID" value="GBM07901.1"/>
    <property type="molecule type" value="Genomic_DNA"/>
</dbReference>
<organism evidence="1 2">
    <name type="scientific">Araneus ventricosus</name>
    <name type="common">Orbweaver spider</name>
    <name type="synonym">Epeira ventricosa</name>
    <dbReference type="NCBI Taxonomy" id="182803"/>
    <lineage>
        <taxon>Eukaryota</taxon>
        <taxon>Metazoa</taxon>
        <taxon>Ecdysozoa</taxon>
        <taxon>Arthropoda</taxon>
        <taxon>Chelicerata</taxon>
        <taxon>Arachnida</taxon>
        <taxon>Araneae</taxon>
        <taxon>Araneomorphae</taxon>
        <taxon>Entelegynae</taxon>
        <taxon>Araneoidea</taxon>
        <taxon>Araneidae</taxon>
        <taxon>Araneus</taxon>
    </lineage>
</organism>
<protein>
    <submittedName>
        <fullName evidence="1">Uncharacterized protein</fullName>
    </submittedName>
</protein>
<evidence type="ECO:0000313" key="2">
    <source>
        <dbReference type="Proteomes" id="UP000499080"/>
    </source>
</evidence>
<reference evidence="1 2" key="1">
    <citation type="journal article" date="2019" name="Sci. Rep.">
        <title>Orb-weaving spider Araneus ventricosus genome elucidates the spidroin gene catalogue.</title>
        <authorList>
            <person name="Kono N."/>
            <person name="Nakamura H."/>
            <person name="Ohtoshi R."/>
            <person name="Moran D.A.P."/>
            <person name="Shinohara A."/>
            <person name="Yoshida Y."/>
            <person name="Fujiwara M."/>
            <person name="Mori M."/>
            <person name="Tomita M."/>
            <person name="Arakawa K."/>
        </authorList>
    </citation>
    <scope>NUCLEOTIDE SEQUENCE [LARGE SCALE GENOMIC DNA]</scope>
</reference>
<comment type="caution">
    <text evidence="1">The sequence shown here is derived from an EMBL/GenBank/DDBJ whole genome shotgun (WGS) entry which is preliminary data.</text>
</comment>
<sequence>MLLGKKTVNSWRRVELGLADGGRCAVSVTKTNTRALVDLGMIELVAGLRHRQISACAIRVYSGTPGWVGRRHFFRTLTGTLNGHVTVHP</sequence>
<name>A0A4Y2CTV0_ARAVE</name>
<evidence type="ECO:0000313" key="1">
    <source>
        <dbReference type="EMBL" id="GBM07901.1"/>
    </source>
</evidence>
<keyword evidence="2" id="KW-1185">Reference proteome</keyword>
<accession>A0A4Y2CTV0</accession>
<dbReference type="Proteomes" id="UP000499080">
    <property type="component" value="Unassembled WGS sequence"/>
</dbReference>